<dbReference type="Gene3D" id="1.10.10.690">
    <property type="entry name" value="YidB-like"/>
    <property type="match status" value="1"/>
</dbReference>
<keyword evidence="1" id="KW-0472">Membrane</keyword>
<keyword evidence="1" id="KW-0812">Transmembrane</keyword>
<dbReference type="Pfam" id="PF20159">
    <property type="entry name" value="YidB"/>
    <property type="match status" value="1"/>
</dbReference>
<proteinExistence type="predicted"/>
<dbReference type="Proteomes" id="UP000199150">
    <property type="component" value="Unassembled WGS sequence"/>
</dbReference>
<accession>A0A1G4S583</accession>
<gene>
    <name evidence="2" type="ORF">SAMN02927928_2452</name>
</gene>
<dbReference type="EMBL" id="FMTS01000003">
    <property type="protein sequence ID" value="SCW64432.1"/>
    <property type="molecule type" value="Genomic_DNA"/>
</dbReference>
<protein>
    <recommendedName>
        <fullName evidence="4">DUF937 domain-containing protein</fullName>
    </recommendedName>
</protein>
<evidence type="ECO:0000256" key="1">
    <source>
        <dbReference type="SAM" id="Phobius"/>
    </source>
</evidence>
<evidence type="ECO:0008006" key="4">
    <source>
        <dbReference type="Google" id="ProtNLM"/>
    </source>
</evidence>
<dbReference type="STRING" id="260084.SAMN02927928_2452"/>
<evidence type="ECO:0000313" key="2">
    <source>
        <dbReference type="EMBL" id="SCW64432.1"/>
    </source>
</evidence>
<organism evidence="2 3">
    <name type="scientific">Asticcacaulis taihuensis</name>
    <dbReference type="NCBI Taxonomy" id="260084"/>
    <lineage>
        <taxon>Bacteria</taxon>
        <taxon>Pseudomonadati</taxon>
        <taxon>Pseudomonadota</taxon>
        <taxon>Alphaproteobacteria</taxon>
        <taxon>Caulobacterales</taxon>
        <taxon>Caulobacteraceae</taxon>
        <taxon>Asticcacaulis</taxon>
    </lineage>
</organism>
<dbReference type="InterPro" id="IPR045372">
    <property type="entry name" value="YidB"/>
</dbReference>
<keyword evidence="1" id="KW-1133">Transmembrane helix</keyword>
<reference evidence="3" key="1">
    <citation type="submission" date="2016-10" db="EMBL/GenBank/DDBJ databases">
        <authorList>
            <person name="Varghese N."/>
            <person name="Submissions S."/>
        </authorList>
    </citation>
    <scope>NUCLEOTIDE SEQUENCE [LARGE SCALE GENOMIC DNA]</scope>
    <source>
        <strain evidence="3">CGMCC 1.3431</strain>
    </source>
</reference>
<dbReference type="AlphaFoldDB" id="A0A1G4S583"/>
<name>A0A1G4S583_9CAUL</name>
<feature type="transmembrane region" description="Helical" evidence="1">
    <location>
        <begin position="20"/>
        <end position="41"/>
    </location>
</feature>
<evidence type="ECO:0000313" key="3">
    <source>
        <dbReference type="Proteomes" id="UP000199150"/>
    </source>
</evidence>
<sequence length="106" mass="11135">MSDLHAKLAQSGDHHHSHGIIHMMIEGALIGGVTALLAHLVSNGLSHVVDKWQDGEHHAIDADKLKSILGADKLAAIAEKTGLSVDDAAKYLSQHLPGAAKKHFGG</sequence>
<dbReference type="RefSeq" id="WP_090648226.1">
    <property type="nucleotide sequence ID" value="NZ_CBCRYE010000001.1"/>
</dbReference>
<dbReference type="SUPFAM" id="SSF140804">
    <property type="entry name" value="YidB-like"/>
    <property type="match status" value="1"/>
</dbReference>
<keyword evidence="3" id="KW-1185">Reference proteome</keyword>
<dbReference type="InterPro" id="IPR027405">
    <property type="entry name" value="YidB-like"/>
</dbReference>